<accession>A0A150HSL1</accession>
<dbReference type="PATRIC" id="fig|52133.19.peg.2327"/>
<gene>
    <name evidence="1" type="ORF">AVENLUH13518_02306</name>
</gene>
<dbReference type="AlphaFoldDB" id="A0A150HSL1"/>
<name>A0A150HSL1_9GAMM</name>
<accession>A0A137Y9Z2</accession>
<evidence type="ECO:0000313" key="2">
    <source>
        <dbReference type="Proteomes" id="UP000075544"/>
    </source>
</evidence>
<comment type="caution">
    <text evidence="1">The sequence shown here is derived from an EMBL/GenBank/DDBJ whole genome shotgun (WGS) entry which is preliminary data.</text>
</comment>
<sequence>MSIFYRLPIVACAVVAAISLTACESKSKRDFNAGCQSGGTDRSTCSCVYDKLESHYSAEVMDKLGQQHVSQLDLPHDFTEQMLRAAQACQSR</sequence>
<dbReference type="Proteomes" id="UP000075544">
    <property type="component" value="Unassembled WGS sequence"/>
</dbReference>
<dbReference type="EMBL" id="JRHX01000070">
    <property type="protein sequence ID" value="KXZ69756.1"/>
    <property type="molecule type" value="Genomic_DNA"/>
</dbReference>
<evidence type="ECO:0000313" key="1">
    <source>
        <dbReference type="EMBL" id="KXZ69756.1"/>
    </source>
</evidence>
<protein>
    <recommendedName>
        <fullName evidence="3">Lipoprotein</fullName>
    </recommendedName>
</protein>
<organism evidence="1 2">
    <name type="scientific">Acinetobacter venetianus</name>
    <dbReference type="NCBI Taxonomy" id="52133"/>
    <lineage>
        <taxon>Bacteria</taxon>
        <taxon>Pseudomonadati</taxon>
        <taxon>Pseudomonadota</taxon>
        <taxon>Gammaproteobacteria</taxon>
        <taxon>Moraxellales</taxon>
        <taxon>Moraxellaceae</taxon>
        <taxon>Acinetobacter</taxon>
    </lineage>
</organism>
<evidence type="ECO:0008006" key="3">
    <source>
        <dbReference type="Google" id="ProtNLM"/>
    </source>
</evidence>
<dbReference type="RefSeq" id="WP_019383836.1">
    <property type="nucleotide sequence ID" value="NZ_DASCMI010000009.1"/>
</dbReference>
<reference evidence="1 2" key="1">
    <citation type="journal article" date="2016" name="Sci. Rep.">
        <title>Genomic and phenotypic characterization of the species Acinetobacter venetianus.</title>
        <authorList>
            <person name="Fondi M."/>
            <person name="Maida I."/>
            <person name="Perrin E."/>
            <person name="Orlandini V."/>
            <person name="La Torre L."/>
            <person name="Bosi E."/>
            <person name="Negroni A."/>
            <person name="Zanaroli G."/>
            <person name="Fava F."/>
            <person name="Decorosi F."/>
            <person name="Giovannetti L."/>
            <person name="Viti C."/>
            <person name="Vaneechoutte M."/>
            <person name="Dijkshoorn L."/>
            <person name="Fani R."/>
        </authorList>
    </citation>
    <scope>NUCLEOTIDE SEQUENCE [LARGE SCALE GENOMIC DNA]</scope>
    <source>
        <strain evidence="1 2">LUH13518</strain>
    </source>
</reference>
<dbReference type="PROSITE" id="PS51257">
    <property type="entry name" value="PROKAR_LIPOPROTEIN"/>
    <property type="match status" value="1"/>
</dbReference>
<proteinExistence type="predicted"/>